<name>A0A0N7MYG6_9BACT</name>
<protein>
    <submittedName>
        <fullName evidence="1">Uncharacterized protein</fullName>
    </submittedName>
</protein>
<dbReference type="Proteomes" id="UP000199197">
    <property type="component" value="Unassembled WGS sequence"/>
</dbReference>
<dbReference type="EMBL" id="CZVW01000021">
    <property type="protein sequence ID" value="CUT04187.1"/>
    <property type="molecule type" value="Genomic_DNA"/>
</dbReference>
<dbReference type="RefSeq" id="WP_092350750.1">
    <property type="nucleotide sequence ID" value="NZ_CZVW01000021.1"/>
</dbReference>
<dbReference type="OrthoDB" id="9794849at2"/>
<evidence type="ECO:0000313" key="2">
    <source>
        <dbReference type="Proteomes" id="UP000199197"/>
    </source>
</evidence>
<organism evidence="1 2">
    <name type="scientific">Candidatus Chryseopegocella kryptomonas</name>
    <dbReference type="NCBI Taxonomy" id="1633643"/>
    <lineage>
        <taxon>Bacteria</taxon>
        <taxon>Pseudomonadati</taxon>
        <taxon>Candidatus Kryptoniota</taxon>
        <taxon>Candidatus Chryseopegocella</taxon>
    </lineage>
</organism>
<keyword evidence="2" id="KW-1185">Reference proteome</keyword>
<dbReference type="AlphaFoldDB" id="A0A0N7MYG6"/>
<sequence>MERERIERMKKLAKEIQKHFKNFYLNNHRISEDLDFFSQRDFSFSRLSSKLRKFFSVEREERFEDNIDFIIDGIKVSFVLFPFKNINPHEKFEGIKIDSDYDIFLNKIYAFGRRIESKDVLDFAFLWEKYKWKKEEVKRDFEKKFPNQSFEIYLGAVLSVEDYPYLDDKTLKIIEKVKREWIKI</sequence>
<evidence type="ECO:0000313" key="1">
    <source>
        <dbReference type="EMBL" id="CUT04187.1"/>
    </source>
</evidence>
<gene>
    <name evidence="1" type="ORF">JGI23_01661</name>
</gene>
<proteinExistence type="predicted"/>
<reference evidence="2" key="1">
    <citation type="submission" date="2015-11" db="EMBL/GenBank/DDBJ databases">
        <authorList>
            <person name="Varghese N."/>
        </authorList>
    </citation>
    <scope>NUCLEOTIDE SEQUENCE [LARGE SCALE GENOMIC DNA]</scope>
    <source>
        <strain evidence="2">JGI-23</strain>
    </source>
</reference>
<dbReference type="InterPro" id="IPR014942">
    <property type="entry name" value="AbiEii"/>
</dbReference>
<dbReference type="Pfam" id="PF08843">
    <property type="entry name" value="AbiEii"/>
    <property type="match status" value="1"/>
</dbReference>
<accession>A0A0N7MYG6</accession>